<keyword evidence="3" id="KW-1185">Reference proteome</keyword>
<evidence type="ECO:0000313" key="3">
    <source>
        <dbReference type="Proteomes" id="UP001497623"/>
    </source>
</evidence>
<dbReference type="InterPro" id="IPR016187">
    <property type="entry name" value="CTDL_fold"/>
</dbReference>
<feature type="non-terminal residue" evidence="2">
    <location>
        <position position="1"/>
    </location>
</feature>
<evidence type="ECO:0000259" key="1">
    <source>
        <dbReference type="PROSITE" id="PS50041"/>
    </source>
</evidence>
<dbReference type="InterPro" id="IPR001304">
    <property type="entry name" value="C-type_lectin-like"/>
</dbReference>
<dbReference type="SUPFAM" id="SSF56436">
    <property type="entry name" value="C-type lectin-like"/>
    <property type="match status" value="1"/>
</dbReference>
<evidence type="ECO:0000313" key="2">
    <source>
        <dbReference type="EMBL" id="CAL4153496.1"/>
    </source>
</evidence>
<dbReference type="InterPro" id="IPR016186">
    <property type="entry name" value="C-type_lectin-like/link_sf"/>
</dbReference>
<dbReference type="SMART" id="SM00034">
    <property type="entry name" value="CLECT"/>
    <property type="match status" value="1"/>
</dbReference>
<dbReference type="PROSITE" id="PS50041">
    <property type="entry name" value="C_TYPE_LECTIN_2"/>
    <property type="match status" value="1"/>
</dbReference>
<sequence>NKCGKKFINLGGECFYISTEHVNWWIAKETCSKMSAVLTTISTDTATNELLIQQELSYGNFWVGGRFQPWNSSYRWITTSEIINSGWQTGHPKHSADGLCVAFESQGSHGRGLIDWHCHNAGRYICKQVIKR</sequence>
<dbReference type="AlphaFoldDB" id="A0AAV2S1G0"/>
<proteinExistence type="predicted"/>
<accession>A0AAV2S1G0</accession>
<dbReference type="PANTHER" id="PTHR45710:SF26">
    <property type="entry name" value="RH26557P"/>
    <property type="match status" value="1"/>
</dbReference>
<dbReference type="Proteomes" id="UP001497623">
    <property type="component" value="Unassembled WGS sequence"/>
</dbReference>
<name>A0AAV2S1G0_MEGNR</name>
<dbReference type="InterPro" id="IPR050828">
    <property type="entry name" value="C-type_lectin/matrix_domain"/>
</dbReference>
<comment type="caution">
    <text evidence="2">The sequence shown here is derived from an EMBL/GenBank/DDBJ whole genome shotgun (WGS) entry which is preliminary data.</text>
</comment>
<gene>
    <name evidence="2" type="ORF">MNOR_LOCUS31182</name>
</gene>
<protein>
    <recommendedName>
        <fullName evidence="1">C-type lectin domain-containing protein</fullName>
    </recommendedName>
</protein>
<reference evidence="2 3" key="1">
    <citation type="submission" date="2024-05" db="EMBL/GenBank/DDBJ databases">
        <authorList>
            <person name="Wallberg A."/>
        </authorList>
    </citation>
    <scope>NUCLEOTIDE SEQUENCE [LARGE SCALE GENOMIC DNA]</scope>
</reference>
<dbReference type="CDD" id="cd00037">
    <property type="entry name" value="CLECT"/>
    <property type="match status" value="1"/>
</dbReference>
<dbReference type="Gene3D" id="3.10.100.10">
    <property type="entry name" value="Mannose-Binding Protein A, subunit A"/>
    <property type="match status" value="1"/>
</dbReference>
<organism evidence="2 3">
    <name type="scientific">Meganyctiphanes norvegica</name>
    <name type="common">Northern krill</name>
    <name type="synonym">Thysanopoda norvegica</name>
    <dbReference type="NCBI Taxonomy" id="48144"/>
    <lineage>
        <taxon>Eukaryota</taxon>
        <taxon>Metazoa</taxon>
        <taxon>Ecdysozoa</taxon>
        <taxon>Arthropoda</taxon>
        <taxon>Crustacea</taxon>
        <taxon>Multicrustacea</taxon>
        <taxon>Malacostraca</taxon>
        <taxon>Eumalacostraca</taxon>
        <taxon>Eucarida</taxon>
        <taxon>Euphausiacea</taxon>
        <taxon>Euphausiidae</taxon>
        <taxon>Meganyctiphanes</taxon>
    </lineage>
</organism>
<feature type="domain" description="C-type lectin" evidence="1">
    <location>
        <begin position="10"/>
        <end position="127"/>
    </location>
</feature>
<dbReference type="PANTHER" id="PTHR45710">
    <property type="entry name" value="C-TYPE LECTIN DOMAIN-CONTAINING PROTEIN 180"/>
    <property type="match status" value="1"/>
</dbReference>
<dbReference type="Pfam" id="PF00059">
    <property type="entry name" value="Lectin_C"/>
    <property type="match status" value="1"/>
</dbReference>
<dbReference type="EMBL" id="CAXKWB010039688">
    <property type="protein sequence ID" value="CAL4153496.1"/>
    <property type="molecule type" value="Genomic_DNA"/>
</dbReference>